<protein>
    <submittedName>
        <fullName evidence="2">Peptidase M28-like protein</fullName>
    </submittedName>
</protein>
<accession>A0A2P8DYF1</accession>
<gene>
    <name evidence="2" type="ORF">CLV48_1105</name>
</gene>
<dbReference type="InterPro" id="IPR007484">
    <property type="entry name" value="Peptidase_M28"/>
</dbReference>
<evidence type="ECO:0000313" key="3">
    <source>
        <dbReference type="Proteomes" id="UP000240708"/>
    </source>
</evidence>
<comment type="caution">
    <text evidence="2">The sequence shown here is derived from an EMBL/GenBank/DDBJ whole genome shotgun (WGS) entry which is preliminary data.</text>
</comment>
<dbReference type="InterPro" id="IPR045175">
    <property type="entry name" value="M28_fam"/>
</dbReference>
<feature type="domain" description="Peptidase M28" evidence="1">
    <location>
        <begin position="92"/>
        <end position="293"/>
    </location>
</feature>
<reference evidence="2 3" key="1">
    <citation type="submission" date="2018-03" db="EMBL/GenBank/DDBJ databases">
        <title>Genomic Encyclopedia of Archaeal and Bacterial Type Strains, Phase II (KMG-II): from individual species to whole genera.</title>
        <authorList>
            <person name="Goeker M."/>
        </authorList>
    </citation>
    <scope>NUCLEOTIDE SEQUENCE [LARGE SCALE GENOMIC DNA]</scope>
    <source>
        <strain evidence="2 3">DSM 28057</strain>
    </source>
</reference>
<organism evidence="2 3">
    <name type="scientific">Cecembia rubra</name>
    <dbReference type="NCBI Taxonomy" id="1485585"/>
    <lineage>
        <taxon>Bacteria</taxon>
        <taxon>Pseudomonadati</taxon>
        <taxon>Bacteroidota</taxon>
        <taxon>Cytophagia</taxon>
        <taxon>Cytophagales</taxon>
        <taxon>Cyclobacteriaceae</taxon>
        <taxon>Cecembia</taxon>
    </lineage>
</organism>
<dbReference type="PANTHER" id="PTHR12147">
    <property type="entry name" value="METALLOPEPTIDASE M28 FAMILY MEMBER"/>
    <property type="match status" value="1"/>
</dbReference>
<evidence type="ECO:0000313" key="2">
    <source>
        <dbReference type="EMBL" id="PSL02223.1"/>
    </source>
</evidence>
<dbReference type="PANTHER" id="PTHR12147:SF26">
    <property type="entry name" value="PEPTIDASE M28 DOMAIN-CONTAINING PROTEIN"/>
    <property type="match status" value="1"/>
</dbReference>
<dbReference type="Gene3D" id="3.40.630.10">
    <property type="entry name" value="Zn peptidases"/>
    <property type="match status" value="1"/>
</dbReference>
<keyword evidence="3" id="KW-1185">Reference proteome</keyword>
<dbReference type="AlphaFoldDB" id="A0A2P8DYF1"/>
<dbReference type="GO" id="GO:0006508">
    <property type="term" value="P:proteolysis"/>
    <property type="evidence" value="ECO:0007669"/>
    <property type="project" value="InterPro"/>
</dbReference>
<dbReference type="Proteomes" id="UP000240708">
    <property type="component" value="Unassembled WGS sequence"/>
</dbReference>
<dbReference type="EMBL" id="PYGF01000010">
    <property type="protein sequence ID" value="PSL02223.1"/>
    <property type="molecule type" value="Genomic_DNA"/>
</dbReference>
<dbReference type="SUPFAM" id="SSF53187">
    <property type="entry name" value="Zn-dependent exopeptidases"/>
    <property type="match status" value="1"/>
</dbReference>
<proteinExistence type="predicted"/>
<dbReference type="OrthoDB" id="1521787at2"/>
<name>A0A2P8DYF1_9BACT</name>
<dbReference type="Pfam" id="PF04389">
    <property type="entry name" value="Peptidase_M28"/>
    <property type="match status" value="1"/>
</dbReference>
<sequence length="492" mass="54915">MVRRITLFAFFIFTFIYNVIAQQNLQQRLENHVQILASDSLEGRGLGTEGREKAIRYIENEMREMGLQPFQGDSYFHHFDFKVGLVNLQGTNVVGMIPGTDPKLKEEYIVIGAHFDHLGYNKAADGSKTIFPGADDNASGVAGILEMARLISASGKQSKRSLVFIAFDAEESGLIGAEYFVNSEKPFPNEAIKAMFSLDMIGMLSTVKSLELKGWRTLAGAEELLALAQERNPIPIKGTAPLIERRTDTWPFGGIGIPSIYVNTGLKSPYHKPEDKADLLDYEGMAKISTFMAGLTLEMANAETLEPARNFNATVAIYGKALKFGAQFGIGSSRNINETSSYREFGLGAVEAGFYSRWRISRTFELAVSTLYDLNGSLVEGERFRRHSITVPALIRANSFYSEDGLFRFFSGVGPYFRQHVRQRLSEGAQEVLGTSLELPDQEWGISLQFGFQVSKITVTTEWRSALTQPFKLPGDTDYYNRNFRVGIAYEF</sequence>
<evidence type="ECO:0000259" key="1">
    <source>
        <dbReference type="Pfam" id="PF04389"/>
    </source>
</evidence>
<dbReference type="RefSeq" id="WP_106568255.1">
    <property type="nucleotide sequence ID" value="NZ_PYGF01000010.1"/>
</dbReference>
<dbReference type="GO" id="GO:0008235">
    <property type="term" value="F:metalloexopeptidase activity"/>
    <property type="evidence" value="ECO:0007669"/>
    <property type="project" value="InterPro"/>
</dbReference>